<feature type="region of interest" description="Disordered" evidence="1">
    <location>
        <begin position="124"/>
        <end position="145"/>
    </location>
</feature>
<reference evidence="2 3" key="1">
    <citation type="submission" date="2024-04" db="EMBL/GenBank/DDBJ databases">
        <authorList>
            <person name="Fracassetti M."/>
        </authorList>
    </citation>
    <scope>NUCLEOTIDE SEQUENCE [LARGE SCALE GENOMIC DNA]</scope>
</reference>
<dbReference type="AlphaFoldDB" id="A0AAV2GRX1"/>
<evidence type="ECO:0000313" key="2">
    <source>
        <dbReference type="EMBL" id="CAL1412373.1"/>
    </source>
</evidence>
<organism evidence="2 3">
    <name type="scientific">Linum trigynum</name>
    <dbReference type="NCBI Taxonomy" id="586398"/>
    <lineage>
        <taxon>Eukaryota</taxon>
        <taxon>Viridiplantae</taxon>
        <taxon>Streptophyta</taxon>
        <taxon>Embryophyta</taxon>
        <taxon>Tracheophyta</taxon>
        <taxon>Spermatophyta</taxon>
        <taxon>Magnoliopsida</taxon>
        <taxon>eudicotyledons</taxon>
        <taxon>Gunneridae</taxon>
        <taxon>Pentapetalae</taxon>
        <taxon>rosids</taxon>
        <taxon>fabids</taxon>
        <taxon>Malpighiales</taxon>
        <taxon>Linaceae</taxon>
        <taxon>Linum</taxon>
    </lineage>
</organism>
<evidence type="ECO:0000313" key="3">
    <source>
        <dbReference type="Proteomes" id="UP001497516"/>
    </source>
</evidence>
<sequence length="145" mass="15433">MVLTKSMSADEKIVLAKQAADAAVGLVDSANDTVAGAHPPPKAMQGRPPVEDETEKEESQANLRQLVATIAEERRERLEESRRVWRRLDELQEMLVALYGVRQQPPKGSAGGDGSSGAAAVVLSPATEEMETVPTIGGEGDRAAE</sequence>
<keyword evidence="3" id="KW-1185">Reference proteome</keyword>
<gene>
    <name evidence="2" type="ORF">LTRI10_LOCUS51672</name>
</gene>
<protein>
    <submittedName>
        <fullName evidence="2">Uncharacterized protein</fullName>
    </submittedName>
</protein>
<feature type="region of interest" description="Disordered" evidence="1">
    <location>
        <begin position="31"/>
        <end position="61"/>
    </location>
</feature>
<accession>A0AAV2GRX1</accession>
<proteinExistence type="predicted"/>
<dbReference type="EMBL" id="OZ034822">
    <property type="protein sequence ID" value="CAL1412373.1"/>
    <property type="molecule type" value="Genomic_DNA"/>
</dbReference>
<name>A0AAV2GRX1_9ROSI</name>
<dbReference type="Proteomes" id="UP001497516">
    <property type="component" value="Chromosome 9"/>
</dbReference>
<evidence type="ECO:0000256" key="1">
    <source>
        <dbReference type="SAM" id="MobiDB-lite"/>
    </source>
</evidence>